<comment type="caution">
    <text evidence="2">The sequence shown here is derived from an EMBL/GenBank/DDBJ whole genome shotgun (WGS) entry which is preliminary data.</text>
</comment>
<dbReference type="InterPro" id="IPR011004">
    <property type="entry name" value="Trimer_LpxA-like_sf"/>
</dbReference>
<sequence>MSQLLNFGGGMSEGISIQVSKSATISGRVYLENPSRILQNVDAMNLQIGAFSYISARSILRNISIGRYCSIGDGVQTLSKHPVDFLTSSPVFYEDVFSGKFSNSKTHDFEKIPDTKIGNDVWIGAGVKIISGISIGDGCVIGAGAVVTKDVPPFTIVGGVPAKVIRMRFSAATIEKIQSAKWWEYNLLGADIAWQDPDAALTDIRRMVQDGAILKHAVCFYEMYKQGTGVALREVKLPDSSVA</sequence>
<evidence type="ECO:0000256" key="1">
    <source>
        <dbReference type="ARBA" id="ARBA00007274"/>
    </source>
</evidence>
<dbReference type="Proteomes" id="UP000523601">
    <property type="component" value="Unassembled WGS sequence"/>
</dbReference>
<dbReference type="InterPro" id="IPR001451">
    <property type="entry name" value="Hexapep"/>
</dbReference>
<proteinExistence type="inferred from homology"/>
<evidence type="ECO:0000313" key="2">
    <source>
        <dbReference type="EMBL" id="NVO29159.1"/>
    </source>
</evidence>
<protein>
    <submittedName>
        <fullName evidence="2">CatB-related O-acetyltransferase</fullName>
    </submittedName>
</protein>
<dbReference type="PANTHER" id="PTHR43300:SF11">
    <property type="entry name" value="ACETYLTRANSFERASE RV3034C-RELATED"/>
    <property type="match status" value="1"/>
</dbReference>
<accession>A0ABX2PJ97</accession>
<organism evidence="2 3">
    <name type="scientific">Donghicola mangrovi</name>
    <dbReference type="NCBI Taxonomy" id="2729614"/>
    <lineage>
        <taxon>Bacteria</taxon>
        <taxon>Pseudomonadati</taxon>
        <taxon>Pseudomonadota</taxon>
        <taxon>Alphaproteobacteria</taxon>
        <taxon>Rhodobacterales</taxon>
        <taxon>Roseobacteraceae</taxon>
        <taxon>Donghicola</taxon>
    </lineage>
</organism>
<dbReference type="Pfam" id="PF00132">
    <property type="entry name" value="Hexapep"/>
    <property type="match status" value="1"/>
</dbReference>
<comment type="similarity">
    <text evidence="1">Belongs to the transferase hexapeptide repeat family.</text>
</comment>
<gene>
    <name evidence="2" type="ORF">HJ526_17175</name>
</gene>
<dbReference type="InterPro" id="IPR050179">
    <property type="entry name" value="Trans_hexapeptide_repeat"/>
</dbReference>
<dbReference type="PANTHER" id="PTHR43300">
    <property type="entry name" value="ACETYLTRANSFERASE"/>
    <property type="match status" value="1"/>
</dbReference>
<keyword evidence="3" id="KW-1185">Reference proteome</keyword>
<dbReference type="SUPFAM" id="SSF51161">
    <property type="entry name" value="Trimeric LpxA-like enzymes"/>
    <property type="match status" value="1"/>
</dbReference>
<dbReference type="CDD" id="cd03349">
    <property type="entry name" value="LbH_XAT"/>
    <property type="match status" value="1"/>
</dbReference>
<evidence type="ECO:0000313" key="3">
    <source>
        <dbReference type="Proteomes" id="UP000523601"/>
    </source>
</evidence>
<dbReference type="Gene3D" id="2.160.10.10">
    <property type="entry name" value="Hexapeptide repeat proteins"/>
    <property type="match status" value="1"/>
</dbReference>
<name>A0ABX2PJ97_9RHOB</name>
<reference evidence="2 3" key="1">
    <citation type="submission" date="2020-04" db="EMBL/GenBank/DDBJ databases">
        <title>Donghicola sp., a member of the Rhodobacteraceae family isolated from mangrove forest in Thailand.</title>
        <authorList>
            <person name="Charoenyingcharoen P."/>
            <person name="Yukphan P."/>
        </authorList>
    </citation>
    <scope>NUCLEOTIDE SEQUENCE [LARGE SCALE GENOMIC DNA]</scope>
    <source>
        <strain evidence="2 3">C2-DW-16</strain>
    </source>
</reference>
<dbReference type="EMBL" id="JABCJD010000011">
    <property type="protein sequence ID" value="NVO29159.1"/>
    <property type="molecule type" value="Genomic_DNA"/>
</dbReference>